<organism evidence="1 2">
    <name type="scientific">Rubus argutus</name>
    <name type="common">Southern blackberry</name>
    <dbReference type="NCBI Taxonomy" id="59490"/>
    <lineage>
        <taxon>Eukaryota</taxon>
        <taxon>Viridiplantae</taxon>
        <taxon>Streptophyta</taxon>
        <taxon>Embryophyta</taxon>
        <taxon>Tracheophyta</taxon>
        <taxon>Spermatophyta</taxon>
        <taxon>Magnoliopsida</taxon>
        <taxon>eudicotyledons</taxon>
        <taxon>Gunneridae</taxon>
        <taxon>Pentapetalae</taxon>
        <taxon>rosids</taxon>
        <taxon>fabids</taxon>
        <taxon>Rosales</taxon>
        <taxon>Rosaceae</taxon>
        <taxon>Rosoideae</taxon>
        <taxon>Rosoideae incertae sedis</taxon>
        <taxon>Rubus</taxon>
    </lineage>
</organism>
<reference evidence="1 2" key="1">
    <citation type="journal article" date="2023" name="G3 (Bethesda)">
        <title>A chromosome-length genome assembly and annotation of blackberry (Rubus argutus, cv. 'Hillquist').</title>
        <authorList>
            <person name="Bruna T."/>
            <person name="Aryal R."/>
            <person name="Dudchenko O."/>
            <person name="Sargent D.J."/>
            <person name="Mead D."/>
            <person name="Buti M."/>
            <person name="Cavallini A."/>
            <person name="Hytonen T."/>
            <person name="Andres J."/>
            <person name="Pham M."/>
            <person name="Weisz D."/>
            <person name="Mascagni F."/>
            <person name="Usai G."/>
            <person name="Natali L."/>
            <person name="Bassil N."/>
            <person name="Fernandez G.E."/>
            <person name="Lomsadze A."/>
            <person name="Armour M."/>
            <person name="Olukolu B."/>
            <person name="Poorten T."/>
            <person name="Britton C."/>
            <person name="Davik J."/>
            <person name="Ashrafi H."/>
            <person name="Aiden E.L."/>
            <person name="Borodovsky M."/>
            <person name="Worthington M."/>
        </authorList>
    </citation>
    <scope>NUCLEOTIDE SEQUENCE [LARGE SCALE GENOMIC DNA]</scope>
    <source>
        <strain evidence="1">PI 553951</strain>
    </source>
</reference>
<dbReference type="EMBL" id="JBEDUW010000006">
    <property type="protein sequence ID" value="KAK9924602.1"/>
    <property type="molecule type" value="Genomic_DNA"/>
</dbReference>
<name>A0AAW1WMN5_RUBAR</name>
<keyword evidence="2" id="KW-1185">Reference proteome</keyword>
<evidence type="ECO:0000313" key="2">
    <source>
        <dbReference type="Proteomes" id="UP001457282"/>
    </source>
</evidence>
<dbReference type="Proteomes" id="UP001457282">
    <property type="component" value="Unassembled WGS sequence"/>
</dbReference>
<gene>
    <name evidence="1" type="ORF">M0R45_032965</name>
</gene>
<evidence type="ECO:0000313" key="1">
    <source>
        <dbReference type="EMBL" id="KAK9924602.1"/>
    </source>
</evidence>
<dbReference type="AlphaFoldDB" id="A0AAW1WMN5"/>
<sequence>MNLVSFSSCPSALLTRTSYPRMLVPAPMHIIHVTRGKPAFIVSSSSSSSTVIDAPMAAQRRLAQYHPTIWGPDLIDSLM</sequence>
<accession>A0AAW1WMN5</accession>
<proteinExistence type="predicted"/>
<protein>
    <submittedName>
        <fullName evidence="1">Uncharacterized protein</fullName>
    </submittedName>
</protein>
<comment type="caution">
    <text evidence="1">The sequence shown here is derived from an EMBL/GenBank/DDBJ whole genome shotgun (WGS) entry which is preliminary data.</text>
</comment>